<feature type="region of interest" description="Disordered" evidence="1">
    <location>
        <begin position="264"/>
        <end position="300"/>
    </location>
</feature>
<comment type="caution">
    <text evidence="3">The sequence shown here is derived from an EMBL/GenBank/DDBJ whole genome shotgun (WGS) entry which is preliminary data.</text>
</comment>
<dbReference type="InterPro" id="IPR020596">
    <property type="entry name" value="rRNA_Ade_Mease_Trfase_CS"/>
</dbReference>
<dbReference type="OrthoDB" id="5875367at2759"/>
<sequence>MRGFSLEEQKRLAGDLEFFTDRLWSRLPLAWQAALDDLPSPQLAALLLEKRSPQAGGGGGGGGGARYATVWPLSLLAFKAAAHALAFPRRGLGGQTQFSRASRPEEFRENHCQSARLHPVFRKHVKPKKQHEILRLGQVVKRLSEIAGGCRVIDVGSGQGHLSRYLAFGLHLSVTSIEGDAQLVAQAAKFDQELVQALKKEQARRGRAPGDLSLQGPDHVVGWVDPQAPWPEFLRLLRKEKEAPPGVDGAPPAGLPFRRSCKDWQRKADRQREEEPRLLTCRSGASPLSSERPSSENPRLGTRPLLLTGLHACGDLSVALLRHFACCPDVVGITSVACCYMKLTTREGAFPGPGPSEHSYPLSRWVSGLARPPALLQGPGRGLPRPGGFHPEAPAGQPSPKDSLLPGRARGSDPGRGPSQEMPGCPDHQEGP</sequence>
<accession>A0A9Q0XB91</accession>
<dbReference type="Pfam" id="PF13679">
    <property type="entry name" value="Methyltransf_32"/>
    <property type="match status" value="1"/>
</dbReference>
<feature type="compositionally biased region" description="Basic and acidic residues" evidence="1">
    <location>
        <begin position="264"/>
        <end position="277"/>
    </location>
</feature>
<evidence type="ECO:0000313" key="3">
    <source>
        <dbReference type="EMBL" id="KAJ7307110.1"/>
    </source>
</evidence>
<dbReference type="PANTHER" id="PTHR12496:SF2">
    <property type="entry name" value="METHYLTRANSFERASE-LIKE PROTEIN 25B"/>
    <property type="match status" value="1"/>
</dbReference>
<dbReference type="InterPro" id="IPR052220">
    <property type="entry name" value="METTL25"/>
</dbReference>
<feature type="compositionally biased region" description="Polar residues" evidence="1">
    <location>
        <begin position="286"/>
        <end position="297"/>
    </location>
</feature>
<dbReference type="AlphaFoldDB" id="A0A9Q0XB91"/>
<evidence type="ECO:0000259" key="2">
    <source>
        <dbReference type="Pfam" id="PF13679"/>
    </source>
</evidence>
<reference evidence="3" key="1">
    <citation type="journal article" date="2023" name="DNA Res.">
        <title>Chromosome-level genome assembly of Phrynocephalus forsythii using third-generation DNA sequencing and Hi-C analysis.</title>
        <authorList>
            <person name="Qi Y."/>
            <person name="Zhao W."/>
            <person name="Zhao Y."/>
            <person name="Niu C."/>
            <person name="Cao S."/>
            <person name="Zhang Y."/>
        </authorList>
    </citation>
    <scope>NUCLEOTIDE SEQUENCE</scope>
    <source>
        <tissue evidence="3">Muscle</tissue>
    </source>
</reference>
<dbReference type="InterPro" id="IPR029063">
    <property type="entry name" value="SAM-dependent_MTases_sf"/>
</dbReference>
<keyword evidence="4" id="KW-1185">Reference proteome</keyword>
<evidence type="ECO:0000313" key="4">
    <source>
        <dbReference type="Proteomes" id="UP001142489"/>
    </source>
</evidence>
<dbReference type="PROSITE" id="PS01131">
    <property type="entry name" value="RRNA_A_DIMETH"/>
    <property type="match status" value="1"/>
</dbReference>
<protein>
    <recommendedName>
        <fullName evidence="2">Methyltransferase domain-containing protein</fullName>
    </recommendedName>
</protein>
<name>A0A9Q0XB91_9SAUR</name>
<organism evidence="3 4">
    <name type="scientific">Phrynocephalus forsythii</name>
    <dbReference type="NCBI Taxonomy" id="171643"/>
    <lineage>
        <taxon>Eukaryota</taxon>
        <taxon>Metazoa</taxon>
        <taxon>Chordata</taxon>
        <taxon>Craniata</taxon>
        <taxon>Vertebrata</taxon>
        <taxon>Euteleostomi</taxon>
        <taxon>Lepidosauria</taxon>
        <taxon>Squamata</taxon>
        <taxon>Bifurcata</taxon>
        <taxon>Unidentata</taxon>
        <taxon>Episquamata</taxon>
        <taxon>Toxicofera</taxon>
        <taxon>Iguania</taxon>
        <taxon>Acrodonta</taxon>
        <taxon>Agamidae</taxon>
        <taxon>Agaminae</taxon>
        <taxon>Phrynocephalus</taxon>
    </lineage>
</organism>
<gene>
    <name evidence="3" type="ORF">JRQ81_009091</name>
</gene>
<dbReference type="EMBL" id="JAPFRF010000019">
    <property type="protein sequence ID" value="KAJ7307110.1"/>
    <property type="molecule type" value="Genomic_DNA"/>
</dbReference>
<dbReference type="InterPro" id="IPR025714">
    <property type="entry name" value="Methyltranfer_dom"/>
</dbReference>
<proteinExistence type="predicted"/>
<feature type="region of interest" description="Disordered" evidence="1">
    <location>
        <begin position="371"/>
        <end position="432"/>
    </location>
</feature>
<dbReference type="Gene3D" id="3.40.50.150">
    <property type="entry name" value="Vaccinia Virus protein VP39"/>
    <property type="match status" value="1"/>
</dbReference>
<feature type="compositionally biased region" description="Low complexity" evidence="1">
    <location>
        <begin position="371"/>
        <end position="388"/>
    </location>
</feature>
<feature type="domain" description="Methyltransferase" evidence="2">
    <location>
        <begin position="128"/>
        <end position="345"/>
    </location>
</feature>
<dbReference type="GO" id="GO:0000179">
    <property type="term" value="F:rRNA (adenine-N6,N6-)-dimethyltransferase activity"/>
    <property type="evidence" value="ECO:0007669"/>
    <property type="project" value="InterPro"/>
</dbReference>
<dbReference type="SUPFAM" id="SSF53335">
    <property type="entry name" value="S-adenosyl-L-methionine-dependent methyltransferases"/>
    <property type="match status" value="1"/>
</dbReference>
<evidence type="ECO:0000256" key="1">
    <source>
        <dbReference type="SAM" id="MobiDB-lite"/>
    </source>
</evidence>
<dbReference type="PANTHER" id="PTHR12496">
    <property type="entry name" value="CGI-41 METHYLTRANSFERASE"/>
    <property type="match status" value="1"/>
</dbReference>
<dbReference type="Proteomes" id="UP001142489">
    <property type="component" value="Unassembled WGS sequence"/>
</dbReference>